<comment type="caution">
    <text evidence="2">The sequence shown here is derived from an EMBL/GenBank/DDBJ whole genome shotgun (WGS) entry which is preliminary data.</text>
</comment>
<dbReference type="STRING" id="870242.cpu_10270"/>
<name>A0A1L8CUE7_9THEO</name>
<dbReference type="InterPro" id="IPR000160">
    <property type="entry name" value="GGDEF_dom"/>
</dbReference>
<dbReference type="FunFam" id="3.30.70.270:FF:000001">
    <property type="entry name" value="Diguanylate cyclase domain protein"/>
    <property type="match status" value="1"/>
</dbReference>
<dbReference type="InterPro" id="IPR029787">
    <property type="entry name" value="Nucleotide_cyclase"/>
</dbReference>
<dbReference type="GO" id="GO:0005886">
    <property type="term" value="C:plasma membrane"/>
    <property type="evidence" value="ECO:0007669"/>
    <property type="project" value="TreeGrafter"/>
</dbReference>
<evidence type="ECO:0000313" key="3">
    <source>
        <dbReference type="Proteomes" id="UP000187485"/>
    </source>
</evidence>
<dbReference type="Pfam" id="PF00990">
    <property type="entry name" value="GGDEF"/>
    <property type="match status" value="1"/>
</dbReference>
<keyword evidence="3" id="KW-1185">Reference proteome</keyword>
<dbReference type="Proteomes" id="UP000187485">
    <property type="component" value="Unassembled WGS sequence"/>
</dbReference>
<gene>
    <name evidence="2" type="ORF">cpu_10270</name>
</gene>
<organism evidence="2 3">
    <name type="scientific">Carboxydothermus pertinax</name>
    <dbReference type="NCBI Taxonomy" id="870242"/>
    <lineage>
        <taxon>Bacteria</taxon>
        <taxon>Bacillati</taxon>
        <taxon>Bacillota</taxon>
        <taxon>Clostridia</taxon>
        <taxon>Thermoanaerobacterales</taxon>
        <taxon>Thermoanaerobacteraceae</taxon>
        <taxon>Carboxydothermus</taxon>
    </lineage>
</organism>
<dbReference type="NCBIfam" id="TIGR00254">
    <property type="entry name" value="GGDEF"/>
    <property type="match status" value="1"/>
</dbReference>
<dbReference type="InterPro" id="IPR043128">
    <property type="entry name" value="Rev_trsase/Diguanyl_cyclase"/>
</dbReference>
<dbReference type="CDD" id="cd01949">
    <property type="entry name" value="GGDEF"/>
    <property type="match status" value="1"/>
</dbReference>
<dbReference type="GO" id="GO:0043709">
    <property type="term" value="P:cell adhesion involved in single-species biofilm formation"/>
    <property type="evidence" value="ECO:0007669"/>
    <property type="project" value="TreeGrafter"/>
</dbReference>
<dbReference type="SMART" id="SM00267">
    <property type="entry name" value="GGDEF"/>
    <property type="match status" value="1"/>
</dbReference>
<dbReference type="PANTHER" id="PTHR45138:SF9">
    <property type="entry name" value="DIGUANYLATE CYCLASE DGCM-RELATED"/>
    <property type="match status" value="1"/>
</dbReference>
<reference evidence="3" key="1">
    <citation type="submission" date="2016-12" db="EMBL/GenBank/DDBJ databases">
        <title>Draft Genome Sequences od Carboxydothermus pertinax and islandicus, Hydrogenogenic Carboxydotrophic Bacteria.</title>
        <authorList>
            <person name="Fukuyama Y."/>
            <person name="Ohmae K."/>
            <person name="Yoneda Y."/>
            <person name="Yoshida T."/>
            <person name="Sako Y."/>
        </authorList>
    </citation>
    <scope>NUCLEOTIDE SEQUENCE [LARGE SCALE GENOMIC DNA]</scope>
    <source>
        <strain evidence="3">Ug1</strain>
    </source>
</reference>
<dbReference type="GO" id="GO:0052621">
    <property type="term" value="F:diguanylate cyclase activity"/>
    <property type="evidence" value="ECO:0007669"/>
    <property type="project" value="TreeGrafter"/>
</dbReference>
<dbReference type="InterPro" id="IPR050469">
    <property type="entry name" value="Diguanylate_Cyclase"/>
</dbReference>
<evidence type="ECO:0000259" key="1">
    <source>
        <dbReference type="PROSITE" id="PS50887"/>
    </source>
</evidence>
<dbReference type="PANTHER" id="PTHR45138">
    <property type="entry name" value="REGULATORY COMPONENTS OF SENSORY TRANSDUCTION SYSTEM"/>
    <property type="match status" value="1"/>
</dbReference>
<dbReference type="SUPFAM" id="SSF55073">
    <property type="entry name" value="Nucleotide cyclase"/>
    <property type="match status" value="1"/>
</dbReference>
<dbReference type="PROSITE" id="PS50887">
    <property type="entry name" value="GGDEF"/>
    <property type="match status" value="1"/>
</dbReference>
<feature type="domain" description="GGDEF" evidence="1">
    <location>
        <begin position="33"/>
        <end position="160"/>
    </location>
</feature>
<dbReference type="Gene3D" id="3.30.70.270">
    <property type="match status" value="1"/>
</dbReference>
<dbReference type="AlphaFoldDB" id="A0A1L8CUE7"/>
<accession>A0A1L8CUE7</accession>
<sequence length="160" mass="18180">MLSYTDSLTGLYNRRLLEEEAKMLDWQASQSSLEYALLLADIDFFKQYNDTLGHLAGDEALKQIATSIKSSVRTQDKVFRFGGEEFLIILPQTSPEKARQIAERIRHAVARNQKIPLTLSIGIGHYPQNAKSFWDVVKIADEALYKAKNKGRNTVYLLNS</sequence>
<protein>
    <submittedName>
        <fullName evidence="2">GGDEF domain-containing protein</fullName>
    </submittedName>
</protein>
<dbReference type="GO" id="GO:1902201">
    <property type="term" value="P:negative regulation of bacterial-type flagellum-dependent cell motility"/>
    <property type="evidence" value="ECO:0007669"/>
    <property type="project" value="TreeGrafter"/>
</dbReference>
<dbReference type="EMBL" id="BDJK01000015">
    <property type="protein sequence ID" value="GAV22517.1"/>
    <property type="molecule type" value="Genomic_DNA"/>
</dbReference>
<evidence type="ECO:0000313" key="2">
    <source>
        <dbReference type="EMBL" id="GAV22517.1"/>
    </source>
</evidence>
<proteinExistence type="predicted"/>